<evidence type="ECO:0000313" key="9">
    <source>
        <dbReference type="EMBL" id="ABF76920.1"/>
    </source>
</evidence>
<dbReference type="PANTHER" id="PTHR34979">
    <property type="entry name" value="INNER MEMBRANE PROTEIN YGAZ"/>
    <property type="match status" value="1"/>
</dbReference>
<dbReference type="InterPro" id="IPR011606">
    <property type="entry name" value="Brnchd-chn_aa_trnsp_permease"/>
</dbReference>
<proteinExistence type="inferred from homology"/>
<evidence type="ECO:0000256" key="8">
    <source>
        <dbReference type="SAM" id="Phobius"/>
    </source>
</evidence>
<keyword evidence="7 8" id="KW-0472">Membrane</keyword>
<keyword evidence="4" id="KW-1003">Cell membrane</keyword>
<sequence length="272" mass="29519">MGRTGRRRRRPDEPPAAARFPMLARLSATDRFALIQGARDYSPTLMAILSWGLVTGIAMSKSVMTLGQASAMSLFVYAGSSQLAVLPLLAAKLPIWTVLLTAAMVNMRFVIFSAGLAPHFSYLPLWRRLAIGYFNGDVIYLLFQKQGFAYGRVPGKEAYFWGMALASWASWQVSSLAGILLASVFPASWGLELAGTLALIPIMVSAVANRSTLAAVAVAGIVSLVAFDLPYRLALPIAVLAALAAGCTADFFVERADWRRIRTETVHEKDME</sequence>
<comment type="subcellular location">
    <subcellularLocation>
        <location evidence="1">Cell membrane</location>
        <topology evidence="1">Multi-pass membrane protein</topology>
    </subcellularLocation>
</comment>
<evidence type="ECO:0000256" key="6">
    <source>
        <dbReference type="ARBA" id="ARBA00022989"/>
    </source>
</evidence>
<dbReference type="Pfam" id="PF03591">
    <property type="entry name" value="AzlC"/>
    <property type="match status" value="1"/>
</dbReference>
<dbReference type="HOGENOM" id="CLU_065777_1_0_4"/>
<evidence type="ECO:0000256" key="7">
    <source>
        <dbReference type="ARBA" id="ARBA00023136"/>
    </source>
</evidence>
<evidence type="ECO:0000256" key="1">
    <source>
        <dbReference type="ARBA" id="ARBA00004651"/>
    </source>
</evidence>
<feature type="transmembrane region" description="Helical" evidence="8">
    <location>
        <begin position="197"/>
        <end position="227"/>
    </location>
</feature>
<accession>A0A0H2XQ94</accession>
<feature type="transmembrane region" description="Helical" evidence="8">
    <location>
        <begin position="41"/>
        <end position="59"/>
    </location>
</feature>
<evidence type="ECO:0000256" key="2">
    <source>
        <dbReference type="ARBA" id="ARBA00010735"/>
    </source>
</evidence>
<feature type="transmembrane region" description="Helical" evidence="8">
    <location>
        <begin position="233"/>
        <end position="253"/>
    </location>
</feature>
<dbReference type="GO" id="GO:1903785">
    <property type="term" value="P:L-valine transmembrane transport"/>
    <property type="evidence" value="ECO:0007669"/>
    <property type="project" value="TreeGrafter"/>
</dbReference>
<organism evidence="9">
    <name type="scientific">Burkholderia orbicola (strain AU 1054)</name>
    <dbReference type="NCBI Taxonomy" id="331271"/>
    <lineage>
        <taxon>Bacteria</taxon>
        <taxon>Pseudomonadati</taxon>
        <taxon>Pseudomonadota</taxon>
        <taxon>Betaproteobacteria</taxon>
        <taxon>Burkholderiales</taxon>
        <taxon>Burkholderiaceae</taxon>
        <taxon>Burkholderia</taxon>
        <taxon>Burkholderia cepacia complex</taxon>
        <taxon>Burkholderia orbicola</taxon>
    </lineage>
</organism>
<comment type="similarity">
    <text evidence="2">Belongs to the AzlC family.</text>
</comment>
<dbReference type="EMBL" id="CP000378">
    <property type="protein sequence ID" value="ABF76920.1"/>
    <property type="molecule type" value="Genomic_DNA"/>
</dbReference>
<protein>
    <submittedName>
        <fullName evidence="9">AzlC-like protein</fullName>
    </submittedName>
</protein>
<feature type="transmembrane region" description="Helical" evidence="8">
    <location>
        <begin position="71"/>
        <end position="91"/>
    </location>
</feature>
<dbReference type="PANTHER" id="PTHR34979:SF1">
    <property type="entry name" value="INNER MEMBRANE PROTEIN YGAZ"/>
    <property type="match status" value="1"/>
</dbReference>
<gene>
    <name evidence="9" type="ordered locus">Bcen_2019</name>
</gene>
<reference evidence="9" key="1">
    <citation type="submission" date="2006-05" db="EMBL/GenBank/DDBJ databases">
        <title>Complete sequence of chromosome 1 of Burkholderia cenocepacia AU 1054.</title>
        <authorList>
            <consortium name="US DOE Joint Genome Institute"/>
            <person name="Copeland A."/>
            <person name="Lucas S."/>
            <person name="Lapidus A."/>
            <person name="Barry K."/>
            <person name="Detter J.C."/>
            <person name="Glavina del Rio T."/>
            <person name="Hammon N."/>
            <person name="Israni S."/>
            <person name="Dalin E."/>
            <person name="Tice H."/>
            <person name="Pitluck S."/>
            <person name="Chain P."/>
            <person name="Malfatti S."/>
            <person name="Shin M."/>
            <person name="Vergez L."/>
            <person name="Schmutz J."/>
            <person name="Larimer F."/>
            <person name="Land M."/>
            <person name="Hauser L."/>
            <person name="Kyrpides N."/>
            <person name="Lykidis A."/>
            <person name="LiPuma J.J."/>
            <person name="Konstantinidis K."/>
            <person name="Tiedje J.M."/>
            <person name="Richardson P."/>
        </authorList>
    </citation>
    <scope>NUCLEOTIDE SEQUENCE [LARGE SCALE GENOMIC DNA]</scope>
    <source>
        <strain evidence="9">AU 1054</strain>
    </source>
</reference>
<evidence type="ECO:0000256" key="3">
    <source>
        <dbReference type="ARBA" id="ARBA00022448"/>
    </source>
</evidence>
<keyword evidence="5 8" id="KW-0812">Transmembrane</keyword>
<evidence type="ECO:0000256" key="5">
    <source>
        <dbReference type="ARBA" id="ARBA00022692"/>
    </source>
</evidence>
<keyword evidence="6 8" id="KW-1133">Transmembrane helix</keyword>
<name>A0A0H2XQ94_BURO1</name>
<feature type="transmembrane region" description="Helical" evidence="8">
    <location>
        <begin position="158"/>
        <end position="185"/>
    </location>
</feature>
<keyword evidence="3" id="KW-0813">Transport</keyword>
<dbReference type="AlphaFoldDB" id="A0A0H2XQ94"/>
<evidence type="ECO:0000256" key="4">
    <source>
        <dbReference type="ARBA" id="ARBA00022475"/>
    </source>
</evidence>
<dbReference type="GO" id="GO:0005886">
    <property type="term" value="C:plasma membrane"/>
    <property type="evidence" value="ECO:0007669"/>
    <property type="project" value="UniProtKB-SubCell"/>
</dbReference>